<dbReference type="RefSeq" id="WP_252885954.1">
    <property type="nucleotide sequence ID" value="NZ_CP099599.1"/>
</dbReference>
<accession>A0ABY5CMC9</accession>
<dbReference type="Proteomes" id="UP001056851">
    <property type="component" value="Chromosome"/>
</dbReference>
<sequence length="182" mass="20359">MCSFLFFERTIRACQGAVRLCEIGMVQEAQVLLRTAYETVFHASALIADPTIFKKLDSHNDKEDVKQARAMLTDMPVDQLSEKNKKYLKEVIDTRAGQTFSVHCSAKAAGMLDLYSMVYRGLSSLAGHATFRSLDRSFIEETNGYSLYMGPTENQLIFTLSLIAQCLTLSIRGLGDINSRVQ</sequence>
<dbReference type="Pfam" id="PF18928">
    <property type="entry name" value="DUF5677"/>
    <property type="match status" value="1"/>
</dbReference>
<reference evidence="1" key="1">
    <citation type="submission" date="2022-06" db="EMBL/GenBank/DDBJ databases">
        <title>Investigating genetic diversity within the most abundant and prevalent non-pathogenic leaf-associated bacterial species interacting with Arabidopsis thaliana in natural habitats.</title>
        <authorList>
            <person name="Ramirez-Sanchez D."/>
            <person name="Gibelin-Viala C."/>
            <person name="Mayjonade B."/>
            <person name="Duflos R."/>
            <person name="Belmonte E."/>
            <person name="Pailler V."/>
            <person name="Bartoli C."/>
            <person name="Carrere S."/>
            <person name="Vailleau F."/>
            <person name="Roux F."/>
        </authorList>
    </citation>
    <scope>NUCLEOTIDE SEQUENCE</scope>
    <source>
        <strain evidence="1">OTU6ESPEB1</strain>
    </source>
</reference>
<evidence type="ECO:0000313" key="2">
    <source>
        <dbReference type="Proteomes" id="UP001056851"/>
    </source>
</evidence>
<evidence type="ECO:0000313" key="1">
    <source>
        <dbReference type="EMBL" id="UST87449.1"/>
    </source>
</evidence>
<keyword evidence="2" id="KW-1185">Reference proteome</keyword>
<dbReference type="EMBL" id="CP099599">
    <property type="protein sequence ID" value="UST87449.1"/>
    <property type="molecule type" value="Genomic_DNA"/>
</dbReference>
<dbReference type="InterPro" id="IPR043733">
    <property type="entry name" value="DUF5677"/>
</dbReference>
<organism evidence="1 2">
    <name type="scientific">Pseudomonas siliginis</name>
    <dbReference type="NCBI Taxonomy" id="2842346"/>
    <lineage>
        <taxon>Bacteria</taxon>
        <taxon>Pseudomonadati</taxon>
        <taxon>Pseudomonadota</taxon>
        <taxon>Gammaproteobacteria</taxon>
        <taxon>Pseudomonadales</taxon>
        <taxon>Pseudomonadaceae</taxon>
        <taxon>Pseudomonas</taxon>
    </lineage>
</organism>
<name>A0ABY5CMC9_9PSED</name>
<gene>
    <name evidence="1" type="ORF">NF677_12495</name>
</gene>
<protein>
    <submittedName>
        <fullName evidence="1">DUF5677 domain-containing protein</fullName>
    </submittedName>
</protein>
<proteinExistence type="predicted"/>